<feature type="domain" description="NAD/GMP synthase" evidence="11">
    <location>
        <begin position="26"/>
        <end position="272"/>
    </location>
</feature>
<name>A0ABX0J543_9BACL</name>
<dbReference type="NCBIfam" id="NF001979">
    <property type="entry name" value="PRK00768.1"/>
    <property type="match status" value="1"/>
</dbReference>
<dbReference type="Gene3D" id="3.40.50.620">
    <property type="entry name" value="HUPs"/>
    <property type="match status" value="1"/>
</dbReference>
<keyword evidence="6 8" id="KW-0460">Magnesium</keyword>
<evidence type="ECO:0000256" key="5">
    <source>
        <dbReference type="ARBA" id="ARBA00022840"/>
    </source>
</evidence>
<evidence type="ECO:0000256" key="10">
    <source>
        <dbReference type="RuleBase" id="RU003812"/>
    </source>
</evidence>
<comment type="function">
    <text evidence="8">Catalyzes the ATP-dependent amidation of deamido-NAD to form NAD. Uses ammonia as a nitrogen source.</text>
</comment>
<evidence type="ECO:0000256" key="1">
    <source>
        <dbReference type="ARBA" id="ARBA00005859"/>
    </source>
</evidence>
<protein>
    <recommendedName>
        <fullName evidence="8 10">NH(3)-dependent NAD(+) synthetase</fullName>
        <ecNumber evidence="8 10">6.3.1.5</ecNumber>
    </recommendedName>
</protein>
<evidence type="ECO:0000256" key="6">
    <source>
        <dbReference type="ARBA" id="ARBA00022842"/>
    </source>
</evidence>
<keyword evidence="5 8" id="KW-0067">ATP-binding</keyword>
<keyword evidence="3 8" id="KW-0479">Metal-binding</keyword>
<dbReference type="EMBL" id="JAAOIW010000004">
    <property type="protein sequence ID" value="NHN30550.1"/>
    <property type="molecule type" value="Genomic_DNA"/>
</dbReference>
<accession>A0ABX0J543</accession>
<gene>
    <name evidence="8 12" type="primary">nadE</name>
    <name evidence="12" type="ORF">G9U52_11975</name>
</gene>
<feature type="binding site" description="in other chain" evidence="8">
    <location>
        <position position="182"/>
    </location>
    <ligand>
        <name>deamido-NAD(+)</name>
        <dbReference type="ChEBI" id="CHEBI:58437"/>
        <note>ligand shared between two neighboring subunits</note>
    </ligand>
</feature>
<comment type="similarity">
    <text evidence="1 8 9">Belongs to the NAD synthetase family.</text>
</comment>
<evidence type="ECO:0000256" key="9">
    <source>
        <dbReference type="RuleBase" id="RU003811"/>
    </source>
</evidence>
<feature type="binding site" description="in other chain" evidence="8">
    <location>
        <position position="149"/>
    </location>
    <ligand>
        <name>deamido-NAD(+)</name>
        <dbReference type="ChEBI" id="CHEBI:58437"/>
        <note>ligand shared between two neighboring subunits</note>
    </ligand>
</feature>
<feature type="binding site" evidence="8">
    <location>
        <begin position="48"/>
        <end position="55"/>
    </location>
    <ligand>
        <name>ATP</name>
        <dbReference type="ChEBI" id="CHEBI:30616"/>
    </ligand>
</feature>
<evidence type="ECO:0000313" key="12">
    <source>
        <dbReference type="EMBL" id="NHN30550.1"/>
    </source>
</evidence>
<proteinExistence type="inferred from homology"/>
<comment type="catalytic activity">
    <reaction evidence="8 10">
        <text>deamido-NAD(+) + NH4(+) + ATP = AMP + diphosphate + NAD(+) + H(+)</text>
        <dbReference type="Rhea" id="RHEA:21188"/>
        <dbReference type="ChEBI" id="CHEBI:15378"/>
        <dbReference type="ChEBI" id="CHEBI:28938"/>
        <dbReference type="ChEBI" id="CHEBI:30616"/>
        <dbReference type="ChEBI" id="CHEBI:33019"/>
        <dbReference type="ChEBI" id="CHEBI:57540"/>
        <dbReference type="ChEBI" id="CHEBI:58437"/>
        <dbReference type="ChEBI" id="CHEBI:456215"/>
        <dbReference type="EC" id="6.3.1.5"/>
    </reaction>
</comment>
<dbReference type="PANTHER" id="PTHR23090:SF7">
    <property type="entry name" value="NH(3)-DEPENDENT NAD(+) SYNTHETASE"/>
    <property type="match status" value="1"/>
</dbReference>
<dbReference type="InterPro" id="IPR003694">
    <property type="entry name" value="NAD_synthase"/>
</dbReference>
<dbReference type="Proteomes" id="UP001165962">
    <property type="component" value="Unassembled WGS sequence"/>
</dbReference>
<keyword evidence="13" id="KW-1185">Reference proteome</keyword>
<feature type="binding site" evidence="8">
    <location>
        <position position="169"/>
    </location>
    <ligand>
        <name>ATP</name>
        <dbReference type="ChEBI" id="CHEBI:30616"/>
    </ligand>
</feature>
<comment type="caution">
    <text evidence="12">The sequence shown here is derived from an EMBL/GenBank/DDBJ whole genome shotgun (WGS) entry which is preliminary data.</text>
</comment>
<feature type="binding site" evidence="8">
    <location>
        <position position="174"/>
    </location>
    <ligand>
        <name>Mg(2+)</name>
        <dbReference type="ChEBI" id="CHEBI:18420"/>
    </ligand>
</feature>
<dbReference type="Pfam" id="PF02540">
    <property type="entry name" value="NAD_synthase"/>
    <property type="match status" value="1"/>
</dbReference>
<dbReference type="SUPFAM" id="SSF52402">
    <property type="entry name" value="Adenine nucleotide alpha hydrolases-like"/>
    <property type="match status" value="1"/>
</dbReference>
<feature type="binding site" evidence="8">
    <location>
        <position position="189"/>
    </location>
    <ligand>
        <name>deamido-NAD(+)</name>
        <dbReference type="ChEBI" id="CHEBI:58437"/>
        <note>ligand shared between two neighboring subunits</note>
    </ligand>
</feature>
<dbReference type="InterPro" id="IPR022310">
    <property type="entry name" value="NAD/GMP_synthase"/>
</dbReference>
<feature type="binding site" description="in other chain" evidence="8">
    <location>
        <begin position="269"/>
        <end position="270"/>
    </location>
    <ligand>
        <name>deamido-NAD(+)</name>
        <dbReference type="ChEBI" id="CHEBI:58437"/>
        <note>ligand shared between two neighboring subunits</note>
    </ligand>
</feature>
<dbReference type="NCBIfam" id="TIGR00552">
    <property type="entry name" value="nadE"/>
    <property type="match status" value="1"/>
</dbReference>
<reference evidence="12" key="1">
    <citation type="submission" date="2020-03" db="EMBL/GenBank/DDBJ databases">
        <title>Draft sequencing of Paenibacilllus sp. S3N08.</title>
        <authorList>
            <person name="Kim D.-U."/>
        </authorList>
    </citation>
    <scope>NUCLEOTIDE SEQUENCE</scope>
    <source>
        <strain evidence="12">S3N08</strain>
    </source>
</reference>
<dbReference type="RefSeq" id="WP_166149760.1">
    <property type="nucleotide sequence ID" value="NZ_JAAOIW010000004.1"/>
</dbReference>
<dbReference type="CDD" id="cd00553">
    <property type="entry name" value="NAD_synthase"/>
    <property type="match status" value="1"/>
</dbReference>
<evidence type="ECO:0000259" key="11">
    <source>
        <dbReference type="Pfam" id="PF02540"/>
    </source>
</evidence>
<comment type="subunit">
    <text evidence="8">Homodimer.</text>
</comment>
<feature type="binding site" evidence="8">
    <location>
        <position position="220"/>
    </location>
    <ligand>
        <name>ATP</name>
        <dbReference type="ChEBI" id="CHEBI:30616"/>
    </ligand>
</feature>
<dbReference type="HAMAP" id="MF_00193">
    <property type="entry name" value="NadE_ammonia_dep"/>
    <property type="match status" value="1"/>
</dbReference>
<dbReference type="InterPro" id="IPR022926">
    <property type="entry name" value="NH(3)-dep_NAD(+)_synth"/>
</dbReference>
<evidence type="ECO:0000256" key="7">
    <source>
        <dbReference type="ARBA" id="ARBA00023027"/>
    </source>
</evidence>
<dbReference type="InterPro" id="IPR014729">
    <property type="entry name" value="Rossmann-like_a/b/a_fold"/>
</dbReference>
<evidence type="ECO:0000256" key="2">
    <source>
        <dbReference type="ARBA" id="ARBA00022598"/>
    </source>
</evidence>
<dbReference type="GO" id="GO:0008795">
    <property type="term" value="F:NAD+ synthase activity"/>
    <property type="evidence" value="ECO:0007669"/>
    <property type="project" value="UniProtKB-EC"/>
</dbReference>
<evidence type="ECO:0000256" key="8">
    <source>
        <dbReference type="HAMAP-Rule" id="MF_00193"/>
    </source>
</evidence>
<organism evidence="12 13">
    <name type="scientific">Paenibacillus agricola</name>
    <dbReference type="NCBI Taxonomy" id="2716264"/>
    <lineage>
        <taxon>Bacteria</taxon>
        <taxon>Bacillati</taxon>
        <taxon>Bacillota</taxon>
        <taxon>Bacilli</taxon>
        <taxon>Bacillales</taxon>
        <taxon>Paenibacillaceae</taxon>
        <taxon>Paenibacillus</taxon>
    </lineage>
</organism>
<evidence type="ECO:0000256" key="3">
    <source>
        <dbReference type="ARBA" id="ARBA00022723"/>
    </source>
</evidence>
<dbReference type="PANTHER" id="PTHR23090">
    <property type="entry name" value="NH 3 /GLUTAMINE-DEPENDENT NAD + SYNTHETASE"/>
    <property type="match status" value="1"/>
</dbReference>
<keyword evidence="4 8" id="KW-0547">Nucleotide-binding</keyword>
<comment type="pathway">
    <text evidence="8">Cofactor biosynthesis; NAD(+) biosynthesis; NAD(+) from deamido-NAD(+) (ammonia route): step 1/1.</text>
</comment>
<feature type="binding site" evidence="8">
    <location>
        <position position="54"/>
    </location>
    <ligand>
        <name>Mg(2+)</name>
        <dbReference type="ChEBI" id="CHEBI:18420"/>
    </ligand>
</feature>
<evidence type="ECO:0000313" key="13">
    <source>
        <dbReference type="Proteomes" id="UP001165962"/>
    </source>
</evidence>
<keyword evidence="2 8" id="KW-0436">Ligase</keyword>
<feature type="binding site" evidence="8">
    <location>
        <position position="198"/>
    </location>
    <ligand>
        <name>ATP</name>
        <dbReference type="ChEBI" id="CHEBI:30616"/>
    </ligand>
</feature>
<sequence length="286" mass="31881">MTKPTLQEQIREALHVQPEIDAATEIRQRVDFLKSYLLTSKSVGFVLGISGGQDSTLTGKLAQIAVDELNEELTDPAGLAGEEYRFITVRLPYGVQQDEADAQLAITFIKPSLNITVNIQPAVQASVAQFEQATGEKLSDFLKGNIKARERMKVQYDLAGHYRMLVLGTDHAAEAVSGFFTKHGDGACDAAPIFGLNKRQGKQLLKHLGCPEQLYLKKPTADLEDLKPGLPDEVALGVTYEEIDLYLEGKHIAEASKDIIERRYERTEHKRNGAVTLYDVWWKERL</sequence>
<keyword evidence="7 8" id="KW-0520">NAD</keyword>
<evidence type="ECO:0000256" key="4">
    <source>
        <dbReference type="ARBA" id="ARBA00022741"/>
    </source>
</evidence>
<dbReference type="EC" id="6.3.1.5" evidence="8 10"/>